<keyword evidence="1" id="KW-1185">Reference proteome</keyword>
<accession>A0AC58T3H7</accession>
<evidence type="ECO:0000313" key="1">
    <source>
        <dbReference type="Proteomes" id="UP000790787"/>
    </source>
</evidence>
<reference evidence="1" key="1">
    <citation type="journal article" date="2014" name="Nat. Commun.">
        <title>The tobacco genome sequence and its comparison with those of tomato and potato.</title>
        <authorList>
            <person name="Sierro N."/>
            <person name="Battey J.N."/>
            <person name="Ouadi S."/>
            <person name="Bakaher N."/>
            <person name="Bovet L."/>
            <person name="Willig A."/>
            <person name="Goepfert S."/>
            <person name="Peitsch M.C."/>
            <person name="Ivanov N.V."/>
        </authorList>
    </citation>
    <scope>NUCLEOTIDE SEQUENCE [LARGE SCALE GENOMIC DNA]</scope>
</reference>
<dbReference type="RefSeq" id="XP_075091785.1">
    <property type="nucleotide sequence ID" value="XM_075235684.1"/>
</dbReference>
<evidence type="ECO:0000313" key="2">
    <source>
        <dbReference type="RefSeq" id="XP_075091785.1"/>
    </source>
</evidence>
<reference evidence="2" key="2">
    <citation type="submission" date="2025-08" db="UniProtKB">
        <authorList>
            <consortium name="RefSeq"/>
        </authorList>
    </citation>
    <scope>IDENTIFICATION</scope>
    <source>
        <tissue evidence="2">Leaf</tissue>
    </source>
</reference>
<dbReference type="Proteomes" id="UP000790787">
    <property type="component" value="Chromosome 17"/>
</dbReference>
<sequence length="195" mass="23096">MTQLEAILHDPSFSDHTPICLYFEQGQQPPPKPFKFFNNLADHKDFPSLVKKTWEVNMQIPAMNKIWKKMKLLKQGLKKLNVEECSKILEKIQATKNKLQQVQREMRTTDHSEELKSTEKDLKENLEKWVMVEESILKQKSRIQWLNLGDSNATFFHASIKNRNAQKKITRWLNQAGTYTQTEEEVQQEITQFYK</sequence>
<proteinExistence type="predicted"/>
<gene>
    <name evidence="2" type="primary">LOC142171954</name>
</gene>
<name>A0AC58T3H7_TOBAC</name>
<protein>
    <submittedName>
        <fullName evidence="2">Uncharacterized protein LOC142171954</fullName>
    </submittedName>
</protein>
<organism evidence="1 2">
    <name type="scientific">Nicotiana tabacum</name>
    <name type="common">Common tobacco</name>
    <dbReference type="NCBI Taxonomy" id="4097"/>
    <lineage>
        <taxon>Eukaryota</taxon>
        <taxon>Viridiplantae</taxon>
        <taxon>Streptophyta</taxon>
        <taxon>Embryophyta</taxon>
        <taxon>Tracheophyta</taxon>
        <taxon>Spermatophyta</taxon>
        <taxon>Magnoliopsida</taxon>
        <taxon>eudicotyledons</taxon>
        <taxon>Gunneridae</taxon>
        <taxon>Pentapetalae</taxon>
        <taxon>asterids</taxon>
        <taxon>lamiids</taxon>
        <taxon>Solanales</taxon>
        <taxon>Solanaceae</taxon>
        <taxon>Nicotianoideae</taxon>
        <taxon>Nicotianeae</taxon>
        <taxon>Nicotiana</taxon>
    </lineage>
</organism>